<sequence>MPAIALPDRSFLRLHGPEAEHFINNLVTADVTGMEAHDALPAALLTPQGKILFEFLIWRDGADLLLEVQSCEREALLRRLTLYKLRAQVTITLEETEGVTVCWDEPAPEGARRDRRFAAAGLEVWRVMGLTGQPDASPYHRLRIAHGIAEAGLDYPLQDAFPHDVLMDVNGGVSFKKGCYVGQEVVSRMHHRKTARRRVATVTGTSALPATGTALTANGKPLGTLGTVIADQALAIIRIDRAGEAMAAGVAILAGDVAVTVHLPAWTGLSFPTTAEEEA</sequence>
<dbReference type="InterPro" id="IPR045179">
    <property type="entry name" value="YgfZ/GcvT"/>
</dbReference>
<dbReference type="PANTHER" id="PTHR22602">
    <property type="entry name" value="TRANSFERASE CAF17, MITOCHONDRIAL-RELATED"/>
    <property type="match status" value="1"/>
</dbReference>
<feature type="domain" description="CAF17 C-terminal" evidence="2">
    <location>
        <begin position="196"/>
        <end position="267"/>
    </location>
</feature>
<dbReference type="NCBIfam" id="TIGR03317">
    <property type="entry name" value="ygfZ_signature"/>
    <property type="match status" value="1"/>
</dbReference>
<evidence type="ECO:0000313" key="4">
    <source>
        <dbReference type="Proteomes" id="UP001235269"/>
    </source>
</evidence>
<name>A0ABU0I7J1_9HYPH</name>
<dbReference type="PANTHER" id="PTHR22602:SF0">
    <property type="entry name" value="TRANSFERASE CAF17, MITOCHONDRIAL-RELATED"/>
    <property type="match status" value="1"/>
</dbReference>
<dbReference type="InterPro" id="IPR027266">
    <property type="entry name" value="TrmE/GcvT-like"/>
</dbReference>
<dbReference type="Proteomes" id="UP001235269">
    <property type="component" value="Unassembled WGS sequence"/>
</dbReference>
<accession>A0ABU0I7J1</accession>
<dbReference type="Gene3D" id="3.30.1360.120">
    <property type="entry name" value="Probable tRNA modification gtpase trme, domain 1"/>
    <property type="match status" value="2"/>
</dbReference>
<comment type="caution">
    <text evidence="3">The sequence shown here is derived from an EMBL/GenBank/DDBJ whole genome shotgun (WGS) entry which is preliminary data.</text>
</comment>
<dbReference type="RefSeq" id="WP_307156376.1">
    <property type="nucleotide sequence ID" value="NZ_JAUSWH010000001.1"/>
</dbReference>
<keyword evidence="4" id="KW-1185">Reference proteome</keyword>
<dbReference type="InterPro" id="IPR057460">
    <property type="entry name" value="CAF17_C"/>
</dbReference>
<organism evidence="3 4">
    <name type="scientific">Rhizobium paknamense</name>
    <dbReference type="NCBI Taxonomy" id="1206817"/>
    <lineage>
        <taxon>Bacteria</taxon>
        <taxon>Pseudomonadati</taxon>
        <taxon>Pseudomonadota</taxon>
        <taxon>Alphaproteobacteria</taxon>
        <taxon>Hyphomicrobiales</taxon>
        <taxon>Rhizobiaceae</taxon>
        <taxon>Rhizobium/Agrobacterium group</taxon>
        <taxon>Rhizobium</taxon>
    </lineage>
</organism>
<evidence type="ECO:0000259" key="2">
    <source>
        <dbReference type="Pfam" id="PF25455"/>
    </source>
</evidence>
<dbReference type="Pfam" id="PF25455">
    <property type="entry name" value="Beta-barrel_CAF17_C"/>
    <property type="match status" value="1"/>
</dbReference>
<proteinExistence type="predicted"/>
<protein>
    <submittedName>
        <fullName evidence="3">Folate-binding protein YgfZ</fullName>
    </submittedName>
</protein>
<evidence type="ECO:0000256" key="1">
    <source>
        <dbReference type="ARBA" id="ARBA00022946"/>
    </source>
</evidence>
<reference evidence="3 4" key="1">
    <citation type="submission" date="2023-07" db="EMBL/GenBank/DDBJ databases">
        <title>Genomic Encyclopedia of Type Strains, Phase IV (KMG-IV): sequencing the most valuable type-strain genomes for metagenomic binning, comparative biology and taxonomic classification.</title>
        <authorList>
            <person name="Goeker M."/>
        </authorList>
    </citation>
    <scope>NUCLEOTIDE SEQUENCE [LARGE SCALE GENOMIC DNA]</scope>
    <source>
        <strain evidence="3 4">DSM 100301</strain>
    </source>
</reference>
<dbReference type="SUPFAM" id="SSF103025">
    <property type="entry name" value="Folate-binding domain"/>
    <property type="match status" value="1"/>
</dbReference>
<dbReference type="InterPro" id="IPR017703">
    <property type="entry name" value="YgfZ/GCV_T_CS"/>
</dbReference>
<dbReference type="EMBL" id="JAUSWH010000001">
    <property type="protein sequence ID" value="MDQ0454187.1"/>
    <property type="molecule type" value="Genomic_DNA"/>
</dbReference>
<gene>
    <name evidence="3" type="ORF">QO005_000502</name>
</gene>
<keyword evidence="1" id="KW-0809">Transit peptide</keyword>
<evidence type="ECO:0000313" key="3">
    <source>
        <dbReference type="EMBL" id="MDQ0454187.1"/>
    </source>
</evidence>